<name>A0A6J7A7L3_9ZZZZ</name>
<proteinExistence type="predicted"/>
<organism evidence="1">
    <name type="scientific">freshwater metagenome</name>
    <dbReference type="NCBI Taxonomy" id="449393"/>
    <lineage>
        <taxon>unclassified sequences</taxon>
        <taxon>metagenomes</taxon>
        <taxon>ecological metagenomes</taxon>
    </lineage>
</organism>
<accession>A0A6J7A7L3</accession>
<sequence length="208" mass="23285">MAHVVTLDTQWSYWQRQVLLKVIESFGPAVVIGCPLESMPLKGVHCILRHCFCKLTLGATLRNANLNPAATLRCQPFLIHGRVLGNGRHQHRLWVSNGRGIAINLLQHCRHGLSRIQVHHFVQNEAESAHHSPPPHKKYLRSSLEIILMNPDDVDIFGGVANHLLSLNCSPHSSETITGTRSLLKLHRSGSSSHFGFQALQYRLNITL</sequence>
<evidence type="ECO:0000313" key="1">
    <source>
        <dbReference type="EMBL" id="CAB4828811.1"/>
    </source>
</evidence>
<dbReference type="EMBL" id="CAFAAQ010000335">
    <property type="protein sequence ID" value="CAB4828811.1"/>
    <property type="molecule type" value="Genomic_DNA"/>
</dbReference>
<protein>
    <submittedName>
        <fullName evidence="1">Unannotated protein</fullName>
    </submittedName>
</protein>
<gene>
    <name evidence="1" type="ORF">UFOPK3046_02217</name>
</gene>
<dbReference type="AlphaFoldDB" id="A0A6J7A7L3"/>
<reference evidence="1" key="1">
    <citation type="submission" date="2020-05" db="EMBL/GenBank/DDBJ databases">
        <authorList>
            <person name="Chiriac C."/>
            <person name="Salcher M."/>
            <person name="Ghai R."/>
            <person name="Kavagutti S V."/>
        </authorList>
    </citation>
    <scope>NUCLEOTIDE SEQUENCE</scope>
</reference>